<sequence>MNLSLTTETIANYYFEELIRAIVMRMKNRMMQGRLTNKNEPHQTIERGDAHLYEFTEYDTKVRTILLINLFQQSLFNVVLSNEKFFKALVGGTIFDYIQT</sequence>
<gene>
    <name evidence="1" type="ORF">CDAR_118871</name>
</gene>
<keyword evidence="2" id="KW-1185">Reference proteome</keyword>
<dbReference type="EMBL" id="BPLQ01012712">
    <property type="protein sequence ID" value="GIY67201.1"/>
    <property type="molecule type" value="Genomic_DNA"/>
</dbReference>
<proteinExistence type="predicted"/>
<organism evidence="1 2">
    <name type="scientific">Caerostris darwini</name>
    <dbReference type="NCBI Taxonomy" id="1538125"/>
    <lineage>
        <taxon>Eukaryota</taxon>
        <taxon>Metazoa</taxon>
        <taxon>Ecdysozoa</taxon>
        <taxon>Arthropoda</taxon>
        <taxon>Chelicerata</taxon>
        <taxon>Arachnida</taxon>
        <taxon>Araneae</taxon>
        <taxon>Araneomorphae</taxon>
        <taxon>Entelegynae</taxon>
        <taxon>Araneoidea</taxon>
        <taxon>Araneidae</taxon>
        <taxon>Caerostris</taxon>
    </lineage>
</organism>
<dbReference type="AlphaFoldDB" id="A0AAV4VB98"/>
<accession>A0AAV4VB98</accession>
<dbReference type="Proteomes" id="UP001054837">
    <property type="component" value="Unassembled WGS sequence"/>
</dbReference>
<protein>
    <submittedName>
        <fullName evidence="1">Uncharacterized protein</fullName>
    </submittedName>
</protein>
<evidence type="ECO:0000313" key="1">
    <source>
        <dbReference type="EMBL" id="GIY67201.1"/>
    </source>
</evidence>
<evidence type="ECO:0000313" key="2">
    <source>
        <dbReference type="Proteomes" id="UP001054837"/>
    </source>
</evidence>
<comment type="caution">
    <text evidence="1">The sequence shown here is derived from an EMBL/GenBank/DDBJ whole genome shotgun (WGS) entry which is preliminary data.</text>
</comment>
<name>A0AAV4VB98_9ARAC</name>
<reference evidence="1 2" key="1">
    <citation type="submission" date="2021-06" db="EMBL/GenBank/DDBJ databases">
        <title>Caerostris darwini draft genome.</title>
        <authorList>
            <person name="Kono N."/>
            <person name="Arakawa K."/>
        </authorList>
    </citation>
    <scope>NUCLEOTIDE SEQUENCE [LARGE SCALE GENOMIC DNA]</scope>
</reference>